<reference evidence="2" key="1">
    <citation type="journal article" date="2015" name="Proc. Natl. Acad. Sci. U.S.A.">
        <title>Bacterial clade with the ribosomal RNA operon on a small plasmid rather than the chromosome.</title>
        <authorList>
            <person name="Anda M."/>
            <person name="Ohtsubo Y."/>
            <person name="Okubo T."/>
            <person name="Sugawara M."/>
            <person name="Nagata Y."/>
            <person name="Tsuda M."/>
            <person name="Minamisawa K."/>
            <person name="Mitsui H."/>
        </authorList>
    </citation>
    <scope>NUCLEOTIDE SEQUENCE</scope>
    <source>
        <strain evidence="2">JCM 14755</strain>
    </source>
</reference>
<evidence type="ECO:0008006" key="3">
    <source>
        <dbReference type="Google" id="ProtNLM"/>
    </source>
</evidence>
<evidence type="ECO:0000256" key="1">
    <source>
        <dbReference type="SAM" id="Phobius"/>
    </source>
</evidence>
<dbReference type="AlphaFoldDB" id="A0A0P0Z3Q1"/>
<name>A0A0P0Z3Q1_9HYPH</name>
<dbReference type="OrthoDB" id="2955631at2"/>
<feature type="transmembrane region" description="Helical" evidence="1">
    <location>
        <begin position="56"/>
        <end position="82"/>
    </location>
</feature>
<evidence type="ECO:0000313" key="2">
    <source>
        <dbReference type="EMBL" id="BAT28710.1"/>
    </source>
</evidence>
<dbReference type="RefSeq" id="WP_083507571.1">
    <property type="nucleotide sequence ID" value="NZ_BBWR01000002.1"/>
</dbReference>
<keyword evidence="1" id="KW-0472">Membrane</keyword>
<feature type="transmembrane region" description="Helical" evidence="1">
    <location>
        <begin position="132"/>
        <end position="154"/>
    </location>
</feature>
<feature type="transmembrane region" description="Helical" evidence="1">
    <location>
        <begin position="103"/>
        <end position="126"/>
    </location>
</feature>
<proteinExistence type="predicted"/>
<accession>A0A0P0Z3Q1</accession>
<keyword evidence="1" id="KW-1133">Transmembrane helix</keyword>
<sequence length="421" mass="45530">MSRWSWILTRLRRQIWFRAVLISLCGVLLATLSGVAGRFVPNVVDHDLGQDAVGTILQILASSMLAVTTFSLTAMVTAYGSATQLATPRATQLLREDPASQNALSTFLGAFVFSIVGIIGLQTGLYGAEGRVVLFAGTLLLVAIVVVTLLRWIVHITAFGRMSDVIDRVEDAACRAMADFARDRWRGALPAVPVPDGAQPVLGHDVAYIHHIDMPALAKLAERDGLIVHLAVAPGSLVHPARPLMHVEGAVSDETRDALIGTMTLGRHRTFDHDPRLGLIALSEIASRALAPATNDPGTAIEVLNALLRVFLQLAEQRDGTRTVPSVDRLRRIHMPCPDMEELVGDAFDPILREGTSEAEVSIRLTKTLKAIADAIPQARPSARRQAERLADAVARNGQDALVRDRFAVLHASLWPAEAAR</sequence>
<dbReference type="EMBL" id="LC066377">
    <property type="protein sequence ID" value="BAT28710.1"/>
    <property type="molecule type" value="Genomic_DNA"/>
</dbReference>
<keyword evidence="1" id="KW-0812">Transmembrane</keyword>
<organism evidence="2">
    <name type="scientific">Aureimonas frigidaquae</name>
    <dbReference type="NCBI Taxonomy" id="424757"/>
    <lineage>
        <taxon>Bacteria</taxon>
        <taxon>Pseudomonadati</taxon>
        <taxon>Pseudomonadota</taxon>
        <taxon>Alphaproteobacteria</taxon>
        <taxon>Hyphomicrobiales</taxon>
        <taxon>Aurantimonadaceae</taxon>
        <taxon>Aureimonas</taxon>
    </lineage>
</organism>
<dbReference type="InterPro" id="IPR018723">
    <property type="entry name" value="DUF2254_membrane"/>
</dbReference>
<dbReference type="Pfam" id="PF10011">
    <property type="entry name" value="DUF2254"/>
    <property type="match status" value="1"/>
</dbReference>
<protein>
    <recommendedName>
        <fullName evidence="3">DUF2254 domain-containing protein</fullName>
    </recommendedName>
</protein>